<reference evidence="10 11" key="1">
    <citation type="submission" date="2016-05" db="EMBL/GenBank/DDBJ databases">
        <title>A degradative enzymes factory behind the ericoid mycorrhizal symbiosis.</title>
        <authorList>
            <consortium name="DOE Joint Genome Institute"/>
            <person name="Martino E."/>
            <person name="Morin E."/>
            <person name="Grelet G."/>
            <person name="Kuo A."/>
            <person name="Kohler A."/>
            <person name="Daghino S."/>
            <person name="Barry K."/>
            <person name="Choi C."/>
            <person name="Cichocki N."/>
            <person name="Clum A."/>
            <person name="Copeland A."/>
            <person name="Hainaut M."/>
            <person name="Haridas S."/>
            <person name="Labutti K."/>
            <person name="Lindquist E."/>
            <person name="Lipzen A."/>
            <person name="Khouja H.-R."/>
            <person name="Murat C."/>
            <person name="Ohm R."/>
            <person name="Olson A."/>
            <person name="Spatafora J."/>
            <person name="Veneault-Fourrey C."/>
            <person name="Henrissat B."/>
            <person name="Grigoriev I."/>
            <person name="Martin F."/>
            <person name="Perotto S."/>
        </authorList>
    </citation>
    <scope>NUCLEOTIDE SEQUENCE [LARGE SCALE GENOMIC DNA]</scope>
    <source>
        <strain evidence="10 11">UAMH 7357</strain>
    </source>
</reference>
<dbReference type="PROSITE" id="PS50850">
    <property type="entry name" value="MFS"/>
    <property type="match status" value="1"/>
</dbReference>
<keyword evidence="4 8" id="KW-1133">Transmembrane helix</keyword>
<dbReference type="FunFam" id="1.20.1250.20:FF:000064">
    <property type="entry name" value="MFS allantoate transporter"/>
    <property type="match status" value="1"/>
</dbReference>
<evidence type="ECO:0000313" key="11">
    <source>
        <dbReference type="Proteomes" id="UP000235672"/>
    </source>
</evidence>
<feature type="region of interest" description="Disordered" evidence="7">
    <location>
        <begin position="1"/>
        <end position="27"/>
    </location>
</feature>
<feature type="transmembrane region" description="Helical" evidence="8">
    <location>
        <begin position="404"/>
        <end position="424"/>
    </location>
</feature>
<evidence type="ECO:0000256" key="6">
    <source>
        <dbReference type="ARBA" id="ARBA00037968"/>
    </source>
</evidence>
<protein>
    <submittedName>
        <fullName evidence="10">MFS transporter</fullName>
    </submittedName>
</protein>
<keyword evidence="3 8" id="KW-0812">Transmembrane</keyword>
<dbReference type="Pfam" id="PF07690">
    <property type="entry name" value="MFS_1"/>
    <property type="match status" value="1"/>
</dbReference>
<dbReference type="InterPro" id="IPR020846">
    <property type="entry name" value="MFS_dom"/>
</dbReference>
<organism evidence="10 11">
    <name type="scientific">Hyaloscypha hepaticicola</name>
    <dbReference type="NCBI Taxonomy" id="2082293"/>
    <lineage>
        <taxon>Eukaryota</taxon>
        <taxon>Fungi</taxon>
        <taxon>Dikarya</taxon>
        <taxon>Ascomycota</taxon>
        <taxon>Pezizomycotina</taxon>
        <taxon>Leotiomycetes</taxon>
        <taxon>Helotiales</taxon>
        <taxon>Hyaloscyphaceae</taxon>
        <taxon>Hyaloscypha</taxon>
    </lineage>
</organism>
<evidence type="ECO:0000256" key="3">
    <source>
        <dbReference type="ARBA" id="ARBA00022692"/>
    </source>
</evidence>
<feature type="transmembrane region" description="Helical" evidence="8">
    <location>
        <begin position="209"/>
        <end position="228"/>
    </location>
</feature>
<feature type="compositionally biased region" description="Basic and acidic residues" evidence="7">
    <location>
        <begin position="10"/>
        <end position="19"/>
    </location>
</feature>
<dbReference type="Gene3D" id="1.20.1250.20">
    <property type="entry name" value="MFS general substrate transporter like domains"/>
    <property type="match status" value="2"/>
</dbReference>
<keyword evidence="5 8" id="KW-0472">Membrane</keyword>
<sequence>MSEPIGSKVNPEKPFEGLDGRQNSATSDEAVTVTDLVDADEALGFLTNHPRAAEIAIQGTAILEDPVQLKKLIRKIDFTIAPLLAAVYFLQFLDKTTLSYTAVMGIRQDTHLVRQDYSDLSMLFYIGFLAAEFPTQYLAQHMSRLGLYLGVNIMLWGFVLGCHAACTSFAGLAICRTLLGVFESCVAPILVLIVAMWYKKEEQGRRVSWFYVCNSLTQIFGGLLAYGVSFANTKFASWRIFFLAIGAMTIVVGALVCIFLPNSPVKAKRFSDAEKVAALLRTKNNQSGTQNAHLKKAQVFETFKDIRVYLVCLCTLLSSIPNGGLSNFSSILLTTFGYSSRQALILSAPSGAIGAICVLGVGWCSDKWRDRSSVMLLCILPTILGAGLMIGLDPNGVPKNKAGLLAASFLTGTFGAAFMLLLAWNASNIAGHTKKVTINALTLISFAVGNILGTQTFQAKQAPGYISGKISIIATLGALCFVILVLRWYNDMLNKKNRRAVEGMSEGEKEELKEKMAFADQTDRRNVFFVYTH</sequence>
<evidence type="ECO:0000259" key="9">
    <source>
        <dbReference type="PROSITE" id="PS50850"/>
    </source>
</evidence>
<keyword evidence="2" id="KW-0813">Transport</keyword>
<dbReference type="Proteomes" id="UP000235672">
    <property type="component" value="Unassembled WGS sequence"/>
</dbReference>
<dbReference type="OrthoDB" id="6730379at2759"/>
<dbReference type="GO" id="GO:0022857">
    <property type="term" value="F:transmembrane transporter activity"/>
    <property type="evidence" value="ECO:0007669"/>
    <property type="project" value="InterPro"/>
</dbReference>
<evidence type="ECO:0000313" key="10">
    <source>
        <dbReference type="EMBL" id="PMD15080.1"/>
    </source>
</evidence>
<gene>
    <name evidence="10" type="ORF">NA56DRAFT_650472</name>
</gene>
<dbReference type="PANTHER" id="PTHR43791:SF36">
    <property type="entry name" value="TRANSPORTER, PUTATIVE (AFU_ORTHOLOGUE AFUA_6G08340)-RELATED"/>
    <property type="match status" value="1"/>
</dbReference>
<feature type="transmembrane region" description="Helical" evidence="8">
    <location>
        <begin position="343"/>
        <end position="362"/>
    </location>
</feature>
<feature type="transmembrane region" description="Helical" evidence="8">
    <location>
        <begin position="374"/>
        <end position="392"/>
    </location>
</feature>
<keyword evidence="11" id="KW-1185">Reference proteome</keyword>
<feature type="transmembrane region" description="Helical" evidence="8">
    <location>
        <begin position="240"/>
        <end position="260"/>
    </location>
</feature>
<proteinExistence type="inferred from homology"/>
<dbReference type="InterPro" id="IPR011701">
    <property type="entry name" value="MFS"/>
</dbReference>
<evidence type="ECO:0000256" key="2">
    <source>
        <dbReference type="ARBA" id="ARBA00022448"/>
    </source>
</evidence>
<evidence type="ECO:0000256" key="1">
    <source>
        <dbReference type="ARBA" id="ARBA00004141"/>
    </source>
</evidence>
<dbReference type="GO" id="GO:0016020">
    <property type="term" value="C:membrane"/>
    <property type="evidence" value="ECO:0007669"/>
    <property type="project" value="UniProtKB-SubCell"/>
</dbReference>
<evidence type="ECO:0000256" key="5">
    <source>
        <dbReference type="ARBA" id="ARBA00023136"/>
    </source>
</evidence>
<feature type="domain" description="Major facilitator superfamily (MFS) profile" evidence="9">
    <location>
        <begin position="80"/>
        <end position="495"/>
    </location>
</feature>
<name>A0A2J6PM39_9HELO</name>
<evidence type="ECO:0000256" key="7">
    <source>
        <dbReference type="SAM" id="MobiDB-lite"/>
    </source>
</evidence>
<dbReference type="AlphaFoldDB" id="A0A2J6PM39"/>
<feature type="transmembrane region" description="Helical" evidence="8">
    <location>
        <begin position="146"/>
        <end position="172"/>
    </location>
</feature>
<evidence type="ECO:0000256" key="8">
    <source>
        <dbReference type="SAM" id="Phobius"/>
    </source>
</evidence>
<feature type="transmembrane region" description="Helical" evidence="8">
    <location>
        <begin position="470"/>
        <end position="489"/>
    </location>
</feature>
<dbReference type="EMBL" id="KZ613516">
    <property type="protein sequence ID" value="PMD15080.1"/>
    <property type="molecule type" value="Genomic_DNA"/>
</dbReference>
<evidence type="ECO:0000256" key="4">
    <source>
        <dbReference type="ARBA" id="ARBA00022989"/>
    </source>
</evidence>
<dbReference type="PANTHER" id="PTHR43791">
    <property type="entry name" value="PERMEASE-RELATED"/>
    <property type="match status" value="1"/>
</dbReference>
<comment type="subcellular location">
    <subcellularLocation>
        <location evidence="1">Membrane</location>
        <topology evidence="1">Multi-pass membrane protein</topology>
    </subcellularLocation>
</comment>
<feature type="transmembrane region" description="Helical" evidence="8">
    <location>
        <begin position="306"/>
        <end position="323"/>
    </location>
</feature>
<comment type="similarity">
    <text evidence="6">Belongs to the major facilitator superfamily. Allantoate permease family.</text>
</comment>
<feature type="transmembrane region" description="Helical" evidence="8">
    <location>
        <begin position="178"/>
        <end position="197"/>
    </location>
</feature>
<dbReference type="SUPFAM" id="SSF103473">
    <property type="entry name" value="MFS general substrate transporter"/>
    <property type="match status" value="1"/>
</dbReference>
<accession>A0A2J6PM39</accession>
<feature type="transmembrane region" description="Helical" evidence="8">
    <location>
        <begin position="436"/>
        <end position="458"/>
    </location>
</feature>
<dbReference type="InterPro" id="IPR036259">
    <property type="entry name" value="MFS_trans_sf"/>
</dbReference>